<dbReference type="RefSeq" id="WP_008765980.1">
    <property type="nucleotide sequence ID" value="NZ_CZAI01000002.1"/>
</dbReference>
<gene>
    <name evidence="1" type="ORF">ERS852494_01036</name>
</gene>
<dbReference type="AlphaFoldDB" id="A0A174IVY1"/>
<dbReference type="InterPro" id="IPR011604">
    <property type="entry name" value="PDDEXK-like_dom_sf"/>
</dbReference>
<dbReference type="EMBL" id="CZAI01000002">
    <property type="protein sequence ID" value="CUO90216.1"/>
    <property type="molecule type" value="Genomic_DNA"/>
</dbReference>
<evidence type="ECO:0000313" key="1">
    <source>
        <dbReference type="EMBL" id="CUO90216.1"/>
    </source>
</evidence>
<organism evidence="1 2">
    <name type="scientific">Bacteroides caccae</name>
    <dbReference type="NCBI Taxonomy" id="47678"/>
    <lineage>
        <taxon>Bacteria</taxon>
        <taxon>Pseudomonadati</taxon>
        <taxon>Bacteroidota</taxon>
        <taxon>Bacteroidia</taxon>
        <taxon>Bacteroidales</taxon>
        <taxon>Bacteroidaceae</taxon>
        <taxon>Bacteroides</taxon>
    </lineage>
</organism>
<sequence length="304" mass="34846">MIELVKSSVVFNEENHTYMLGEKQLQGITGMISRQLFPDKYKDVPDFVLKRAAEKGSLIHAQCQFADATGLPPESIEAENYIRMRVNAGYKALANEYTVSDNEYFASNIDCVWEKVGRISLVDIKTTLHLDKEYLSWQLSIYAYLFELQNPLLKVDKLFGIWVRGDKHELVVIPRKPDKEVKKLMECEKKGEQYLSDLPVPAPDDDKLLIPMQLVNTIIGIEEELADLTKIQKDYKAKLKTAMRENGVKSWDAGRLRVSYTPASTSDNFDTKKFQADHPELYSKYIKTVPKADSIRVTIREDKS</sequence>
<evidence type="ECO:0000313" key="2">
    <source>
        <dbReference type="Proteomes" id="UP000095657"/>
    </source>
</evidence>
<name>A0A174IVY1_9BACE</name>
<dbReference type="Proteomes" id="UP000095657">
    <property type="component" value="Unassembled WGS sequence"/>
</dbReference>
<dbReference type="Gene3D" id="3.90.320.10">
    <property type="match status" value="1"/>
</dbReference>
<proteinExistence type="predicted"/>
<evidence type="ECO:0008006" key="3">
    <source>
        <dbReference type="Google" id="ProtNLM"/>
    </source>
</evidence>
<dbReference type="STRING" id="47678.ERS852494_01036"/>
<reference evidence="1 2" key="1">
    <citation type="submission" date="2015-09" db="EMBL/GenBank/DDBJ databases">
        <authorList>
            <consortium name="Pathogen Informatics"/>
        </authorList>
    </citation>
    <scope>NUCLEOTIDE SEQUENCE [LARGE SCALE GENOMIC DNA]</scope>
    <source>
        <strain evidence="1 2">2789STDY5834880</strain>
    </source>
</reference>
<protein>
    <recommendedName>
        <fullName evidence="3">PD-(D/E)XK endonuclease-like domain-containing protein</fullName>
    </recommendedName>
</protein>
<accession>A0A174IVY1</accession>